<dbReference type="Pfam" id="PF05234">
    <property type="entry name" value="UAF_Rrn10"/>
    <property type="match status" value="1"/>
</dbReference>
<dbReference type="PANTHER" id="PTHR28054">
    <property type="entry name" value="RNA POLYMERASE I-SPECIFIC TRANSCRIPTION INITIATION FACTOR RRN10"/>
    <property type="match status" value="1"/>
</dbReference>
<keyword evidence="2" id="KW-1185">Reference proteome</keyword>
<gene>
    <name evidence="1" type="ORF">SCODWIG_01217</name>
</gene>
<keyword evidence="1" id="KW-0648">Protein biosynthesis</keyword>
<sequence>MSEKTIYDACNDLITELNQYRTLSADEVLSAKIDHLVPIPFVTREEFEQYSDSITTNNIHNSIISSIDLRVLQYFLNKLITEKYPTLLNSFDETSLLTLGILIESWIAEYSTVDDDISIGNEKDRDDNDFITDIYRDFEFREDDEGNEDYVQYQHEDDSDN</sequence>
<dbReference type="InterPro" id="IPR022793">
    <property type="entry name" value="Rrn10"/>
</dbReference>
<protein>
    <submittedName>
        <fullName evidence="1">Related to RNA polymerase I-specific transcription initiation factor RRN10</fullName>
    </submittedName>
</protein>
<dbReference type="GO" id="GO:0003743">
    <property type="term" value="F:translation initiation factor activity"/>
    <property type="evidence" value="ECO:0007669"/>
    <property type="project" value="UniProtKB-KW"/>
</dbReference>
<dbReference type="Proteomes" id="UP000262825">
    <property type="component" value="Unassembled WGS sequence"/>
</dbReference>
<evidence type="ECO:0000313" key="2">
    <source>
        <dbReference type="Proteomes" id="UP000262825"/>
    </source>
</evidence>
<dbReference type="PANTHER" id="PTHR28054:SF1">
    <property type="entry name" value="RNA POLYMERASE I-SPECIFIC TRANSCRIPTION INITIATION FACTOR RRN10"/>
    <property type="match status" value="1"/>
</dbReference>
<evidence type="ECO:0000313" key="1">
    <source>
        <dbReference type="EMBL" id="SSD59456.1"/>
    </source>
</evidence>
<organism evidence="1 2">
    <name type="scientific">Saccharomycodes ludwigii</name>
    <dbReference type="NCBI Taxonomy" id="36035"/>
    <lineage>
        <taxon>Eukaryota</taxon>
        <taxon>Fungi</taxon>
        <taxon>Dikarya</taxon>
        <taxon>Ascomycota</taxon>
        <taxon>Saccharomycotina</taxon>
        <taxon>Saccharomycetes</taxon>
        <taxon>Saccharomycodales</taxon>
        <taxon>Saccharomycodaceae</taxon>
        <taxon>Saccharomycodes</taxon>
    </lineage>
</organism>
<dbReference type="EMBL" id="UFAJ01000145">
    <property type="protein sequence ID" value="SSD59456.1"/>
    <property type="molecule type" value="Genomic_DNA"/>
</dbReference>
<dbReference type="GO" id="GO:0006360">
    <property type="term" value="P:transcription by RNA polymerase I"/>
    <property type="evidence" value="ECO:0007669"/>
    <property type="project" value="InterPro"/>
</dbReference>
<keyword evidence="1" id="KW-0396">Initiation factor</keyword>
<proteinExistence type="predicted"/>
<dbReference type="AlphaFoldDB" id="A0A376B439"/>
<reference evidence="2" key="1">
    <citation type="submission" date="2018-06" db="EMBL/GenBank/DDBJ databases">
        <authorList>
            <person name="Guldener U."/>
        </authorList>
    </citation>
    <scope>NUCLEOTIDE SEQUENCE [LARGE SCALE GENOMIC DNA]</scope>
    <source>
        <strain evidence="2">UTAD17</strain>
    </source>
</reference>
<dbReference type="VEuPathDB" id="FungiDB:SCODWIG_01217"/>
<accession>A0A376B439</accession>
<name>A0A376B439_9ASCO</name>